<keyword evidence="2" id="KW-1185">Reference proteome</keyword>
<name>A0A2W7P0G6_9RHOB</name>
<comment type="caution">
    <text evidence="1">The sequence shown here is derived from an EMBL/GenBank/DDBJ whole genome shotgun (WGS) entry which is preliminary data.</text>
</comment>
<dbReference type="AlphaFoldDB" id="A0A2W7P0G6"/>
<dbReference type="SUPFAM" id="SSF56235">
    <property type="entry name" value="N-terminal nucleophile aminohydrolases (Ntn hydrolases)"/>
    <property type="match status" value="1"/>
</dbReference>
<dbReference type="Proteomes" id="UP000248916">
    <property type="component" value="Unassembled WGS sequence"/>
</dbReference>
<dbReference type="Gene3D" id="3.60.20.10">
    <property type="entry name" value="Glutamine Phosphoribosylpyrophosphate, subunit 1, domain 1"/>
    <property type="match status" value="1"/>
</dbReference>
<dbReference type="EMBL" id="QKZL01000005">
    <property type="protein sequence ID" value="PZX16942.1"/>
    <property type="molecule type" value="Genomic_DNA"/>
</dbReference>
<reference evidence="1 2" key="1">
    <citation type="submission" date="2018-06" db="EMBL/GenBank/DDBJ databases">
        <title>Genomic Encyclopedia of Archaeal and Bacterial Type Strains, Phase II (KMG-II): from individual species to whole genera.</title>
        <authorList>
            <person name="Goeker M."/>
        </authorList>
    </citation>
    <scope>NUCLEOTIDE SEQUENCE [LARGE SCALE GENOMIC DNA]</scope>
    <source>
        <strain evidence="1 2">DSM 22009</strain>
    </source>
</reference>
<dbReference type="RefSeq" id="WP_234822526.1">
    <property type="nucleotide sequence ID" value="NZ_QKZL01000005.1"/>
</dbReference>
<protein>
    <submittedName>
        <fullName evidence="1">Uncharacterized protein DUF1028</fullName>
    </submittedName>
</protein>
<proteinExistence type="predicted"/>
<accession>A0A2W7P0G6</accession>
<evidence type="ECO:0000313" key="1">
    <source>
        <dbReference type="EMBL" id="PZX16942.1"/>
    </source>
</evidence>
<dbReference type="InterPro" id="IPR010430">
    <property type="entry name" value="DUF1028"/>
</dbReference>
<dbReference type="Pfam" id="PF06267">
    <property type="entry name" value="DUF1028"/>
    <property type="match status" value="1"/>
</dbReference>
<dbReference type="PANTHER" id="PTHR39328">
    <property type="entry name" value="BLL2871 PROTEIN"/>
    <property type="match status" value="1"/>
</dbReference>
<evidence type="ECO:0000313" key="2">
    <source>
        <dbReference type="Proteomes" id="UP000248916"/>
    </source>
</evidence>
<sequence>MAWCGHRTGEVHSVAGNMLTGPEVVEATFRAYEMAHDLSLPDRLLRAMQAGEAAGGDRRGRQAAGLKIHRGEAYPILDLRVDDHTNPLAELERLLAVSRERYVHVAAAFATSDNFSGLTERTEIDAAIAAGEARRRADGVASRSHATDTEL</sequence>
<organism evidence="1 2">
    <name type="scientific">Palleronia aestuarii</name>
    <dbReference type="NCBI Taxonomy" id="568105"/>
    <lineage>
        <taxon>Bacteria</taxon>
        <taxon>Pseudomonadati</taxon>
        <taxon>Pseudomonadota</taxon>
        <taxon>Alphaproteobacteria</taxon>
        <taxon>Rhodobacterales</taxon>
        <taxon>Roseobacteraceae</taxon>
        <taxon>Palleronia</taxon>
    </lineage>
</organism>
<dbReference type="InterPro" id="IPR029055">
    <property type="entry name" value="Ntn_hydrolases_N"/>
</dbReference>
<gene>
    <name evidence="1" type="ORF">LX81_01572</name>
</gene>
<dbReference type="PANTHER" id="PTHR39328:SF1">
    <property type="entry name" value="BLL2871 PROTEIN"/>
    <property type="match status" value="1"/>
</dbReference>